<evidence type="ECO:0000313" key="3">
    <source>
        <dbReference type="Proteomes" id="UP000007755"/>
    </source>
</evidence>
<name>F4WKA6_ACREC</name>
<protein>
    <submittedName>
        <fullName evidence="2">Uncharacterized protein</fullName>
    </submittedName>
</protein>
<evidence type="ECO:0000256" key="1">
    <source>
        <dbReference type="SAM" id="MobiDB-lite"/>
    </source>
</evidence>
<feature type="compositionally biased region" description="Basic and acidic residues" evidence="1">
    <location>
        <begin position="286"/>
        <end position="313"/>
    </location>
</feature>
<keyword evidence="3" id="KW-1185">Reference proteome</keyword>
<organism evidence="3">
    <name type="scientific">Acromyrmex echinatior</name>
    <name type="common">Panamanian leafcutter ant</name>
    <name type="synonym">Acromyrmex octospinosus echinatior</name>
    <dbReference type="NCBI Taxonomy" id="103372"/>
    <lineage>
        <taxon>Eukaryota</taxon>
        <taxon>Metazoa</taxon>
        <taxon>Ecdysozoa</taxon>
        <taxon>Arthropoda</taxon>
        <taxon>Hexapoda</taxon>
        <taxon>Insecta</taxon>
        <taxon>Pterygota</taxon>
        <taxon>Neoptera</taxon>
        <taxon>Endopterygota</taxon>
        <taxon>Hymenoptera</taxon>
        <taxon>Apocrita</taxon>
        <taxon>Aculeata</taxon>
        <taxon>Formicoidea</taxon>
        <taxon>Formicidae</taxon>
        <taxon>Myrmicinae</taxon>
        <taxon>Acromyrmex</taxon>
    </lineage>
</organism>
<accession>F4WKA6</accession>
<dbReference type="AlphaFoldDB" id="F4WKA6"/>
<feature type="region of interest" description="Disordered" evidence="1">
    <location>
        <begin position="286"/>
        <end position="330"/>
    </location>
</feature>
<proteinExistence type="predicted"/>
<reference evidence="2" key="1">
    <citation type="submission" date="2011-02" db="EMBL/GenBank/DDBJ databases">
        <title>The genome of the leaf-cutting ant Acromyrmex echinatior suggests key adaptations to social evolution and fungus farming.</title>
        <authorList>
            <person name="Nygaard S."/>
            <person name="Zhang G."/>
        </authorList>
    </citation>
    <scope>NUCLEOTIDE SEQUENCE</scope>
</reference>
<dbReference type="Proteomes" id="UP000007755">
    <property type="component" value="Unassembled WGS sequence"/>
</dbReference>
<sequence>MQQYEIAWNCHVARSKQCSTKTGIQRLRLAEIQFPLLSPCAVQQRKILRPHSLRRDIPSANPSCLVSCAFCNRRPLENKRCSDDTDATYPRCFKDPGSFHCFQRTLYSSFLTALHAFTLFLSSYADIRTYVHNPYAYLSTRTESIERKGHLYLCVRDGHMNPCGYMYIQCSRHDKIVAGGACAIWSSDYPERHAREWIDPSSPRPPPTNFYSHATEHEYMPRIPNTLVDVHVTIVTSEDTYLYDRTTLEHPVYQDTTKRKASGVFYRAPCDVGGAVKVERSISSHWRRDETRGGDATRRDATRRDATRRDTTQRDASGQVGSPRRDRDHIPSKWNWLNFHSLECDSTPKNLESTNEGKARRTD</sequence>
<dbReference type="InParanoid" id="F4WKA6"/>
<evidence type="ECO:0000313" key="2">
    <source>
        <dbReference type="EMBL" id="EGI65330.1"/>
    </source>
</evidence>
<gene>
    <name evidence="2" type="ORF">G5I_06190</name>
</gene>
<dbReference type="EMBL" id="GL888199">
    <property type="protein sequence ID" value="EGI65330.1"/>
    <property type="molecule type" value="Genomic_DNA"/>
</dbReference>